<dbReference type="AlphaFoldDB" id="A0A0N4TNA6"/>
<sequence length="32" mass="3737">MLHHSTPFIQVLFVNFLHGSFHLLYLTVTPRA</sequence>
<keyword evidence="1" id="KW-1133">Transmembrane helix</keyword>
<protein>
    <submittedName>
        <fullName evidence="2 4">Uncharacterized protein</fullName>
    </submittedName>
</protein>
<name>A0A0N4TNA6_BRUPA</name>
<dbReference type="EMBL" id="UZAD01013169">
    <property type="protein sequence ID" value="VDN91111.1"/>
    <property type="molecule type" value="Genomic_DNA"/>
</dbReference>
<reference evidence="2 3" key="2">
    <citation type="submission" date="2018-11" db="EMBL/GenBank/DDBJ databases">
        <authorList>
            <consortium name="Pathogen Informatics"/>
        </authorList>
    </citation>
    <scope>NUCLEOTIDE SEQUENCE [LARGE SCALE GENOMIC DNA]</scope>
</reference>
<evidence type="ECO:0000256" key="1">
    <source>
        <dbReference type="SAM" id="Phobius"/>
    </source>
</evidence>
<keyword evidence="3" id="KW-1185">Reference proteome</keyword>
<dbReference type="Proteomes" id="UP000278627">
    <property type="component" value="Unassembled WGS sequence"/>
</dbReference>
<gene>
    <name evidence="2" type="ORF">BPAG_LOCUS9925</name>
</gene>
<reference evidence="4" key="1">
    <citation type="submission" date="2017-02" db="UniProtKB">
        <authorList>
            <consortium name="WormBaseParasite"/>
        </authorList>
    </citation>
    <scope>IDENTIFICATION</scope>
</reference>
<keyword evidence="1" id="KW-0472">Membrane</keyword>
<evidence type="ECO:0000313" key="4">
    <source>
        <dbReference type="WBParaSite" id="BPAG_0000996301-mRNA-1"/>
    </source>
</evidence>
<proteinExistence type="predicted"/>
<evidence type="ECO:0000313" key="2">
    <source>
        <dbReference type="EMBL" id="VDN91111.1"/>
    </source>
</evidence>
<dbReference type="WBParaSite" id="BPAG_0000996301-mRNA-1">
    <property type="protein sequence ID" value="BPAG_0000996301-mRNA-1"/>
    <property type="gene ID" value="BPAG_0000996301"/>
</dbReference>
<evidence type="ECO:0000313" key="3">
    <source>
        <dbReference type="Proteomes" id="UP000278627"/>
    </source>
</evidence>
<feature type="transmembrane region" description="Helical" evidence="1">
    <location>
        <begin position="6"/>
        <end position="28"/>
    </location>
</feature>
<organism evidence="4">
    <name type="scientific">Brugia pahangi</name>
    <name type="common">Filarial nematode worm</name>
    <dbReference type="NCBI Taxonomy" id="6280"/>
    <lineage>
        <taxon>Eukaryota</taxon>
        <taxon>Metazoa</taxon>
        <taxon>Ecdysozoa</taxon>
        <taxon>Nematoda</taxon>
        <taxon>Chromadorea</taxon>
        <taxon>Rhabditida</taxon>
        <taxon>Spirurina</taxon>
        <taxon>Spiruromorpha</taxon>
        <taxon>Filarioidea</taxon>
        <taxon>Onchocercidae</taxon>
        <taxon>Brugia</taxon>
    </lineage>
</organism>
<accession>A0A0N4TNA6</accession>
<keyword evidence="1" id="KW-0812">Transmembrane</keyword>